<dbReference type="PANTHER" id="PTHR10291:SF0">
    <property type="entry name" value="DEHYDRODOLICHYL DIPHOSPHATE SYNTHASE 2"/>
    <property type="match status" value="1"/>
</dbReference>
<feature type="binding site" evidence="2">
    <location>
        <position position="17"/>
    </location>
    <ligand>
        <name>substrate</name>
    </ligand>
</feature>
<feature type="binding site" evidence="2">
    <location>
        <position position="190"/>
    </location>
    <ligand>
        <name>Mg(2+)</name>
        <dbReference type="ChEBI" id="CHEBI:18420"/>
    </ligand>
</feature>
<dbReference type="Gene3D" id="3.40.1180.10">
    <property type="entry name" value="Decaprenyl diphosphate synthase-like"/>
    <property type="match status" value="1"/>
</dbReference>
<dbReference type="GO" id="GO:0008834">
    <property type="term" value="F:ditrans,polycis-undecaprenyl-diphosphate synthase [(2E,6E)-farnesyl-diphosphate specific] activity"/>
    <property type="evidence" value="ECO:0007669"/>
    <property type="project" value="TreeGrafter"/>
</dbReference>
<dbReference type="HAMAP" id="MF_01139">
    <property type="entry name" value="ISPT"/>
    <property type="match status" value="1"/>
</dbReference>
<evidence type="ECO:0000313" key="4">
    <source>
        <dbReference type="Proteomes" id="UP000192671"/>
    </source>
</evidence>
<dbReference type="PROSITE" id="PS01066">
    <property type="entry name" value="UPP_SYNTHASE"/>
    <property type="match status" value="1"/>
</dbReference>
<feature type="binding site" evidence="2">
    <location>
        <position position="61"/>
    </location>
    <ligand>
        <name>substrate</name>
    </ligand>
</feature>
<dbReference type="Pfam" id="PF01255">
    <property type="entry name" value="Prenyltransf"/>
    <property type="match status" value="1"/>
</dbReference>
<dbReference type="GO" id="GO:0005829">
    <property type="term" value="C:cytosol"/>
    <property type="evidence" value="ECO:0007669"/>
    <property type="project" value="TreeGrafter"/>
</dbReference>
<dbReference type="Proteomes" id="UP000192671">
    <property type="component" value="Unassembled WGS sequence"/>
</dbReference>
<dbReference type="EC" id="2.5.1.-" evidence="2"/>
<feature type="binding site" evidence="2">
    <location>
        <position position="63"/>
    </location>
    <ligand>
        <name>substrate</name>
    </ligand>
</feature>
<dbReference type="InterPro" id="IPR036424">
    <property type="entry name" value="UPP_synth-like_sf"/>
</dbReference>
<evidence type="ECO:0000313" key="3">
    <source>
        <dbReference type="EMBL" id="ORI09151.1"/>
    </source>
</evidence>
<reference evidence="3 4" key="1">
    <citation type="journal article" date="2017" name="Gene Rep">
        <title>The ribosomal RNA operon (rrn) of Campylobacter concisus supports molecular typing to genomospecies level.</title>
        <authorList>
            <person name="Huq M."/>
            <person name="Van T.T.H."/>
            <person name="Gurtler V."/>
            <person name="Elshagmani E."/>
            <person name="Allemailem K.S."/>
            <person name="Smooker P.M."/>
            <person name="Istivan T.S."/>
        </authorList>
    </citation>
    <scope>NUCLEOTIDE SEQUENCE [LARGE SCALE GENOMIC DNA]</scope>
    <source>
        <strain evidence="3 4">RCH 26</strain>
    </source>
</reference>
<feature type="active site" evidence="2">
    <location>
        <position position="12"/>
    </location>
</feature>
<dbReference type="NCBIfam" id="TIGR00055">
    <property type="entry name" value="uppS"/>
    <property type="match status" value="1"/>
</dbReference>
<dbReference type="GO" id="GO:0000287">
    <property type="term" value="F:magnesium ion binding"/>
    <property type="evidence" value="ECO:0007669"/>
    <property type="project" value="UniProtKB-UniRule"/>
</dbReference>
<dbReference type="GO" id="GO:0016094">
    <property type="term" value="P:polyprenol biosynthetic process"/>
    <property type="evidence" value="ECO:0007669"/>
    <property type="project" value="TreeGrafter"/>
</dbReference>
<sequence length="223" mass="25404">MNELNHLAIIMDGNGRWAKKRGFLRTNGHEAGANVVSDMCEFCIDNGVKILSLYAFSTENWKRPQKEVEFLMNLLKKFLISKRVDFIKNGIKFNTIGDISPFSDELKNEIEITKNATRENKNLLLNLAINYGSKDEIIRAVRKLTLEGCEINEASLNTALDESEPVDLLIRTGGESRLSNFMLWQASYAELFFTPTLWPDFSKDELASIVSKFKNIERRFGGV</sequence>
<feature type="binding site" evidence="2">
    <location>
        <position position="25"/>
    </location>
    <ligand>
        <name>substrate</name>
    </ligand>
</feature>
<comment type="subunit">
    <text evidence="2">Homodimer.</text>
</comment>
<feature type="binding site" evidence="2">
    <location>
        <begin position="177"/>
        <end position="179"/>
    </location>
    <ligand>
        <name>substrate</name>
    </ligand>
</feature>
<dbReference type="SUPFAM" id="SSF64005">
    <property type="entry name" value="Undecaprenyl diphosphate synthase"/>
    <property type="match status" value="1"/>
</dbReference>
<name>A0A1X0U4A4_9BACT</name>
<accession>A0A1X0U4A4</accession>
<evidence type="ECO:0000256" key="2">
    <source>
        <dbReference type="HAMAP-Rule" id="MF_01139"/>
    </source>
</evidence>
<feature type="binding site" evidence="2">
    <location>
        <position position="12"/>
    </location>
    <ligand>
        <name>Mg(2+)</name>
        <dbReference type="ChEBI" id="CHEBI:18420"/>
    </ligand>
</feature>
<dbReference type="CDD" id="cd00475">
    <property type="entry name" value="Cis_IPPS"/>
    <property type="match status" value="1"/>
</dbReference>
<feature type="binding site" evidence="2">
    <location>
        <position position="171"/>
    </location>
    <ligand>
        <name>substrate</name>
    </ligand>
</feature>
<dbReference type="InterPro" id="IPR001441">
    <property type="entry name" value="UPP_synth-like"/>
</dbReference>
<dbReference type="AlphaFoldDB" id="A0A1X0U4A4"/>
<feature type="active site" description="Proton acceptor" evidence="2">
    <location>
        <position position="60"/>
    </location>
</feature>
<keyword evidence="1 2" id="KW-0808">Transferase</keyword>
<dbReference type="EMBL" id="LVWL01000012">
    <property type="protein sequence ID" value="ORI09151.1"/>
    <property type="molecule type" value="Genomic_DNA"/>
</dbReference>
<comment type="cofactor">
    <cofactor evidence="2">
        <name>Mg(2+)</name>
        <dbReference type="ChEBI" id="CHEBI:18420"/>
    </cofactor>
    <text evidence="2">Binds 2 magnesium ions per subunit.</text>
</comment>
<protein>
    <recommendedName>
        <fullName evidence="2">Isoprenyl transferase</fullName>
        <ecNumber evidence="2">2.5.1.-</ecNumber>
    </recommendedName>
</protein>
<dbReference type="PANTHER" id="PTHR10291">
    <property type="entry name" value="DEHYDRODOLICHYL DIPHOSPHATE SYNTHASE FAMILY MEMBER"/>
    <property type="match status" value="1"/>
</dbReference>
<comment type="function">
    <text evidence="2">Catalyzes the condensation of isopentenyl diphosphate (IPP) with allylic pyrophosphates generating different type of terpenoids.</text>
</comment>
<organism evidence="3 4">
    <name type="scientific">Campylobacter concisus</name>
    <dbReference type="NCBI Taxonomy" id="199"/>
    <lineage>
        <taxon>Bacteria</taxon>
        <taxon>Pseudomonadati</taxon>
        <taxon>Campylobacterota</taxon>
        <taxon>Epsilonproteobacteria</taxon>
        <taxon>Campylobacterales</taxon>
        <taxon>Campylobacteraceae</taxon>
        <taxon>Campylobacter</taxon>
    </lineage>
</organism>
<comment type="caution">
    <text evidence="3">The sequence shown here is derived from an EMBL/GenBank/DDBJ whole genome shotgun (WGS) entry which is preliminary data.</text>
</comment>
<feature type="binding site" evidence="2">
    <location>
        <position position="29"/>
    </location>
    <ligand>
        <name>substrate</name>
    </ligand>
</feature>
<keyword evidence="2" id="KW-0479">Metal-binding</keyword>
<keyword evidence="2" id="KW-0460">Magnesium</keyword>
<gene>
    <name evidence="3" type="ORF">A3835_01160</name>
</gene>
<feature type="binding site" evidence="2">
    <location>
        <begin position="13"/>
        <end position="16"/>
    </location>
    <ligand>
        <name>substrate</name>
    </ligand>
</feature>
<comment type="similarity">
    <text evidence="2">Belongs to the UPP synthase family.</text>
</comment>
<evidence type="ECO:0000256" key="1">
    <source>
        <dbReference type="ARBA" id="ARBA00022679"/>
    </source>
</evidence>
<dbReference type="InterPro" id="IPR018520">
    <property type="entry name" value="UPP_synth-like_CS"/>
</dbReference>
<feature type="binding site" evidence="2">
    <location>
        <begin position="57"/>
        <end position="59"/>
    </location>
    <ligand>
        <name>substrate</name>
    </ligand>
</feature>
<proteinExistence type="inferred from homology"/>